<gene>
    <name evidence="1" type="ORF">AB3X52_15265</name>
</gene>
<dbReference type="Gene3D" id="3.40.30.120">
    <property type="match status" value="1"/>
</dbReference>
<dbReference type="EMBL" id="JBFPJR010000030">
    <property type="protein sequence ID" value="MEX0428986.1"/>
    <property type="molecule type" value="Genomic_DNA"/>
</dbReference>
<proteinExistence type="predicted"/>
<evidence type="ECO:0000313" key="1">
    <source>
        <dbReference type="EMBL" id="MEX0428986.1"/>
    </source>
</evidence>
<evidence type="ECO:0000313" key="2">
    <source>
        <dbReference type="Proteomes" id="UP001556631"/>
    </source>
</evidence>
<dbReference type="RefSeq" id="WP_367994955.1">
    <property type="nucleotide sequence ID" value="NZ_JBFPJR010000030.1"/>
</dbReference>
<dbReference type="Proteomes" id="UP001556631">
    <property type="component" value="Unassembled WGS sequence"/>
</dbReference>
<protein>
    <submittedName>
        <fullName evidence="1">Uncharacterized protein</fullName>
    </submittedName>
</protein>
<keyword evidence="2" id="KW-1185">Reference proteome</keyword>
<sequence>MVPYLPRAEAVAAVAVAQRLRLGRAEETRCAGHPGMDHGAEPVLVRPDLHIAWRDAALPEQLGELVDVVTGHGRAGR</sequence>
<comment type="caution">
    <text evidence="1">The sequence shown here is derived from an EMBL/GenBank/DDBJ whole genome shotgun (WGS) entry which is preliminary data.</text>
</comment>
<name>A0ABV3T1A9_9ACTN</name>
<organism evidence="1 2">
    <name type="scientific">Nocardioides eburneus</name>
    <dbReference type="NCBI Taxonomy" id="3231482"/>
    <lineage>
        <taxon>Bacteria</taxon>
        <taxon>Bacillati</taxon>
        <taxon>Actinomycetota</taxon>
        <taxon>Actinomycetes</taxon>
        <taxon>Propionibacteriales</taxon>
        <taxon>Nocardioidaceae</taxon>
        <taxon>Nocardioides</taxon>
    </lineage>
</organism>
<reference evidence="1 2" key="1">
    <citation type="submission" date="2024-07" db="EMBL/GenBank/DDBJ databases">
        <authorList>
            <person name="Lee S."/>
            <person name="Kang M."/>
        </authorList>
    </citation>
    <scope>NUCLEOTIDE SEQUENCE [LARGE SCALE GENOMIC DNA]</scope>
    <source>
        <strain evidence="1 2">DS6</strain>
    </source>
</reference>
<dbReference type="Pfam" id="PF21274">
    <property type="entry name" value="Rng_hyd_C"/>
    <property type="match status" value="1"/>
</dbReference>
<accession>A0ABV3T1A9</accession>